<dbReference type="AlphaFoldDB" id="A0A6G1F0C6"/>
<reference evidence="1 2" key="1">
    <citation type="submission" date="2019-11" db="EMBL/GenBank/DDBJ databases">
        <title>Whole genome sequence of Oryza granulata.</title>
        <authorList>
            <person name="Li W."/>
        </authorList>
    </citation>
    <scope>NUCLEOTIDE SEQUENCE [LARGE SCALE GENOMIC DNA]</scope>
    <source>
        <strain evidence="2">cv. Menghai</strain>
        <tissue evidence="1">Leaf</tissue>
    </source>
</reference>
<evidence type="ECO:0000313" key="1">
    <source>
        <dbReference type="EMBL" id="KAF0930272.1"/>
    </source>
</evidence>
<dbReference type="Proteomes" id="UP000479710">
    <property type="component" value="Unassembled WGS sequence"/>
</dbReference>
<comment type="caution">
    <text evidence="1">The sequence shown here is derived from an EMBL/GenBank/DDBJ whole genome shotgun (WGS) entry which is preliminary data.</text>
</comment>
<keyword evidence="2" id="KW-1185">Reference proteome</keyword>
<gene>
    <name evidence="1" type="ORF">E2562_031881</name>
</gene>
<name>A0A6G1F0C6_9ORYZ</name>
<sequence>MSESARGLYSLQLQEVHHDLGFGCLHLRVFRLLHLLVNKRLGHVHHSKDSHLQWVDLNKAFVRWLVPMSLATNVDSQGTFQINARIVAKAHQRMLRDRHLYTRFTRFNGIKASPHHAVVVTLGA</sequence>
<proteinExistence type="predicted"/>
<evidence type="ECO:0000313" key="2">
    <source>
        <dbReference type="Proteomes" id="UP000479710"/>
    </source>
</evidence>
<organism evidence="1 2">
    <name type="scientific">Oryza meyeriana var. granulata</name>
    <dbReference type="NCBI Taxonomy" id="110450"/>
    <lineage>
        <taxon>Eukaryota</taxon>
        <taxon>Viridiplantae</taxon>
        <taxon>Streptophyta</taxon>
        <taxon>Embryophyta</taxon>
        <taxon>Tracheophyta</taxon>
        <taxon>Spermatophyta</taxon>
        <taxon>Magnoliopsida</taxon>
        <taxon>Liliopsida</taxon>
        <taxon>Poales</taxon>
        <taxon>Poaceae</taxon>
        <taxon>BOP clade</taxon>
        <taxon>Oryzoideae</taxon>
        <taxon>Oryzeae</taxon>
        <taxon>Oryzinae</taxon>
        <taxon>Oryza</taxon>
        <taxon>Oryza meyeriana</taxon>
    </lineage>
</organism>
<protein>
    <submittedName>
        <fullName evidence="1">Uncharacterized protein</fullName>
    </submittedName>
</protein>
<dbReference type="EMBL" id="SPHZ02000002">
    <property type="protein sequence ID" value="KAF0930272.1"/>
    <property type="molecule type" value="Genomic_DNA"/>
</dbReference>
<accession>A0A6G1F0C6</accession>